<dbReference type="AlphaFoldDB" id="I4F2B0"/>
<dbReference type="KEGG" id="mmar:MODMU_4389"/>
<evidence type="ECO:0000256" key="2">
    <source>
        <dbReference type="SAM" id="Phobius"/>
    </source>
</evidence>
<dbReference type="InterPro" id="IPR006311">
    <property type="entry name" value="TAT_signal"/>
</dbReference>
<keyword evidence="2" id="KW-0472">Membrane</keyword>
<name>I4F2B0_MODI5</name>
<dbReference type="Proteomes" id="UP000006461">
    <property type="component" value="Chromosome"/>
</dbReference>
<dbReference type="HOGENOM" id="CLU_930051_0_0_11"/>
<feature type="chain" id="PRO_5003689655" evidence="3">
    <location>
        <begin position="33"/>
        <end position="299"/>
    </location>
</feature>
<keyword evidence="5" id="KW-1185">Reference proteome</keyword>
<dbReference type="EMBL" id="FO203431">
    <property type="protein sequence ID" value="CCH89773.1"/>
    <property type="molecule type" value="Genomic_DNA"/>
</dbReference>
<keyword evidence="3" id="KW-0732">Signal</keyword>
<keyword evidence="2" id="KW-1133">Transmembrane helix</keyword>
<proteinExistence type="predicted"/>
<gene>
    <name evidence="4" type="ordered locus">MODMU_4389</name>
</gene>
<evidence type="ECO:0000313" key="5">
    <source>
        <dbReference type="Proteomes" id="UP000006461"/>
    </source>
</evidence>
<dbReference type="eggNOG" id="COG4733">
    <property type="taxonomic scope" value="Bacteria"/>
</dbReference>
<evidence type="ECO:0000256" key="1">
    <source>
        <dbReference type="SAM" id="MobiDB-lite"/>
    </source>
</evidence>
<feature type="region of interest" description="Disordered" evidence="1">
    <location>
        <begin position="155"/>
        <end position="178"/>
    </location>
</feature>
<accession>I4F2B0</accession>
<dbReference type="OMA" id="ADCVSEN"/>
<dbReference type="PROSITE" id="PS51318">
    <property type="entry name" value="TAT"/>
    <property type="match status" value="1"/>
</dbReference>
<organism evidence="4 5">
    <name type="scientific">Modestobacter italicus (strain DSM 44449 / CECT 9708 / BC 501)</name>
    <dbReference type="NCBI Taxonomy" id="2732864"/>
    <lineage>
        <taxon>Bacteria</taxon>
        <taxon>Bacillati</taxon>
        <taxon>Actinomycetota</taxon>
        <taxon>Actinomycetes</taxon>
        <taxon>Geodermatophilales</taxon>
        <taxon>Geodermatophilaceae</taxon>
        <taxon>Modestobacter</taxon>
    </lineage>
</organism>
<feature type="signal peptide" evidence="3">
    <location>
        <begin position="1"/>
        <end position="32"/>
    </location>
</feature>
<evidence type="ECO:0000313" key="4">
    <source>
        <dbReference type="EMBL" id="CCH89773.1"/>
    </source>
</evidence>
<protein>
    <submittedName>
        <fullName evidence="4">LPXTG-motif cell wall anchor</fullName>
    </submittedName>
</protein>
<evidence type="ECO:0000256" key="3">
    <source>
        <dbReference type="SAM" id="SignalP"/>
    </source>
</evidence>
<sequence length="299" mass="29924">MSRMSRPRAVVATGLTLGTAAAGLFLAPVASAAVVPTVTAPGTVVAGTPFTVSGTGCVGTELNPTQVWVYSNDVEEAVDGVVETAPDGSWSVQVQFAATAQPDTYPVWADCVSYDGSADFEYDELFTDVTAPAPAGTPAAPTTTPVATSTPAPVFTPGAKPNTPGVSNTSTGTTTGSAAAPGQKVVKVLKGFKPGEKVTVVLHSAPVELGVFTADANGVVTVEFTVPAGTPLGTHTLVFEGNAGTYFEEALVLTADGKALAYTGASIAMPLIGGSVLVAAGAGALLVTRRRRSPEAAQA</sequence>
<feature type="transmembrane region" description="Helical" evidence="2">
    <location>
        <begin position="267"/>
        <end position="287"/>
    </location>
</feature>
<keyword evidence="2" id="KW-0812">Transmembrane</keyword>
<dbReference type="STRING" id="477641.MODMU_4389"/>
<reference evidence="4 5" key="1">
    <citation type="journal article" date="2012" name="J. Bacteriol.">
        <title>Genome Sequence of Radiation-Resistant Modestobacter marinus Strain BC501, a Representative Actinobacterium That Thrives on Calcareous Stone Surfaces.</title>
        <authorList>
            <person name="Normand P."/>
            <person name="Gury J."/>
            <person name="Pujic P."/>
            <person name="Chouaia B."/>
            <person name="Crotti E."/>
            <person name="Brusetti L."/>
            <person name="Daffonchio D."/>
            <person name="Vacherie B."/>
            <person name="Barbe V."/>
            <person name="Medigue C."/>
            <person name="Calteau A."/>
            <person name="Ghodhbane-Gtari F."/>
            <person name="Essoussi I."/>
            <person name="Nouioui I."/>
            <person name="Abbassi-Ghozzi I."/>
            <person name="Gtari M."/>
        </authorList>
    </citation>
    <scope>NUCLEOTIDE SEQUENCE [LARGE SCALE GENOMIC DNA]</scope>
    <source>
        <strain evidence="5">BC 501</strain>
    </source>
</reference>
<dbReference type="OrthoDB" id="4337179at2"/>